<protein>
    <submittedName>
        <fullName evidence="11">Glycosyltransferase</fullName>
    </submittedName>
</protein>
<evidence type="ECO:0000256" key="7">
    <source>
        <dbReference type="ARBA" id="ARBA00023136"/>
    </source>
</evidence>
<evidence type="ECO:0000256" key="9">
    <source>
        <dbReference type="SAM" id="Phobius"/>
    </source>
</evidence>
<dbReference type="AlphaFoldDB" id="A0A848J4S3"/>
<evidence type="ECO:0000313" key="12">
    <source>
        <dbReference type="Proteomes" id="UP000559010"/>
    </source>
</evidence>
<feature type="transmembrane region" description="Helical" evidence="9">
    <location>
        <begin position="384"/>
        <end position="403"/>
    </location>
</feature>
<sequence length="488" mass="55859">MQFSVWELVLMIIYVGALFFIFAFSLTQLHLTSVYKNFKKKKKLSSPKVENWPIVTVQLPVYNELYVIERLIESVGKLDYPEGKLEIQVLDDSTDESVEIAAAKIKELQEKGVDIKHIRRPERTGFKAGALDYGLQICRGEFIAIFDADFTPDTLFLKKTVPYFNYPEIGVVQSRWGHLNKNYSLLTRLQAFGLDAHFYIEQVGRMASGSFINFNGTGGIWRKQCIVDAGGWNDDTLTEDLDLSYRAQLKGWKFHYLENLVSPAELPIIMPAVKSQQFRWNKGAAETAKKNLGKLWTANIPLKNKIHGTFHLLNSSVFIFLLVASLVSVPLLRIKNSTPEFNWLFDLGSIFLIGFIGLSYYFWVANKQSDDQKDSSFWSFLKTYFLFLTMSMGLSLHNAIAVFEGWIGKKSPFIRTPKFNVSDKNSWRKNRYLNLTFSPLSMLEGLLAIYFLFGIFYGVKIGDYGMILFHVMLASGFSMVFYYSAKAT</sequence>
<dbReference type="PANTHER" id="PTHR32044">
    <property type="entry name" value="GLUCOMANNAN 4-BETA-MANNOSYLTRANSFERASE 9"/>
    <property type="match status" value="1"/>
</dbReference>
<dbReference type="InterPro" id="IPR029044">
    <property type="entry name" value="Nucleotide-diphossugar_trans"/>
</dbReference>
<organism evidence="11 12">
    <name type="scientific">Marinigracilibium pacificum</name>
    <dbReference type="NCBI Taxonomy" id="2729599"/>
    <lineage>
        <taxon>Bacteria</taxon>
        <taxon>Pseudomonadati</taxon>
        <taxon>Bacteroidota</taxon>
        <taxon>Cytophagia</taxon>
        <taxon>Cytophagales</taxon>
        <taxon>Flammeovirgaceae</taxon>
        <taxon>Marinigracilibium</taxon>
    </lineage>
</organism>
<comment type="subcellular location">
    <subcellularLocation>
        <location evidence="1">Golgi apparatus membrane</location>
        <topology evidence="1">Multi-pass membrane protein</topology>
    </subcellularLocation>
</comment>
<feature type="transmembrane region" description="Helical" evidence="9">
    <location>
        <begin position="343"/>
        <end position="363"/>
    </location>
</feature>
<feature type="domain" description="Glycosyltransferase 2-like" evidence="10">
    <location>
        <begin position="57"/>
        <end position="185"/>
    </location>
</feature>
<dbReference type="CDD" id="cd06437">
    <property type="entry name" value="CESA_CaSu_A2"/>
    <property type="match status" value="1"/>
</dbReference>
<reference evidence="11 12" key="1">
    <citation type="submission" date="2020-04" db="EMBL/GenBank/DDBJ databases">
        <title>Flammeovirgaceae bacterium KN852 isolated from deep sea.</title>
        <authorList>
            <person name="Zhang D.-C."/>
        </authorList>
    </citation>
    <scope>NUCLEOTIDE SEQUENCE [LARGE SCALE GENOMIC DNA]</scope>
    <source>
        <strain evidence="11 12">KN852</strain>
    </source>
</reference>
<keyword evidence="4 9" id="KW-0812">Transmembrane</keyword>
<dbReference type="PANTHER" id="PTHR32044:SF80">
    <property type="entry name" value="XYLOGLUCAN GLYCOSYLTRANSFERASE 2-RELATED"/>
    <property type="match status" value="1"/>
</dbReference>
<evidence type="ECO:0000313" key="11">
    <source>
        <dbReference type="EMBL" id="NMM49510.1"/>
    </source>
</evidence>
<keyword evidence="6" id="KW-0333">Golgi apparatus</keyword>
<feature type="transmembrane region" description="Helical" evidence="9">
    <location>
        <begin position="312"/>
        <end position="331"/>
    </location>
</feature>
<dbReference type="GO" id="GO:0016757">
    <property type="term" value="F:glycosyltransferase activity"/>
    <property type="evidence" value="ECO:0007669"/>
    <property type="project" value="UniProtKB-KW"/>
</dbReference>
<evidence type="ECO:0000256" key="2">
    <source>
        <dbReference type="ARBA" id="ARBA00022676"/>
    </source>
</evidence>
<evidence type="ECO:0000256" key="6">
    <source>
        <dbReference type="ARBA" id="ARBA00023034"/>
    </source>
</evidence>
<name>A0A848J4S3_9BACT</name>
<dbReference type="RefSeq" id="WP_169682686.1">
    <property type="nucleotide sequence ID" value="NZ_JABBNU010000008.1"/>
</dbReference>
<keyword evidence="8" id="KW-0961">Cell wall biogenesis/degradation</keyword>
<dbReference type="Proteomes" id="UP000559010">
    <property type="component" value="Unassembled WGS sequence"/>
</dbReference>
<dbReference type="SUPFAM" id="SSF53448">
    <property type="entry name" value="Nucleotide-diphospho-sugar transferases"/>
    <property type="match status" value="1"/>
</dbReference>
<dbReference type="Gene3D" id="3.90.550.10">
    <property type="entry name" value="Spore Coat Polysaccharide Biosynthesis Protein SpsA, Chain A"/>
    <property type="match status" value="1"/>
</dbReference>
<feature type="transmembrane region" description="Helical" evidence="9">
    <location>
        <begin position="466"/>
        <end position="485"/>
    </location>
</feature>
<keyword evidence="5 9" id="KW-1133">Transmembrane helix</keyword>
<feature type="transmembrane region" description="Helical" evidence="9">
    <location>
        <begin position="12"/>
        <end position="35"/>
    </location>
</feature>
<feature type="transmembrane region" description="Helical" evidence="9">
    <location>
        <begin position="437"/>
        <end position="459"/>
    </location>
</feature>
<comment type="caution">
    <text evidence="11">The sequence shown here is derived from an EMBL/GenBank/DDBJ whole genome shotgun (WGS) entry which is preliminary data.</text>
</comment>
<keyword evidence="7 9" id="KW-0472">Membrane</keyword>
<evidence type="ECO:0000256" key="8">
    <source>
        <dbReference type="ARBA" id="ARBA00023316"/>
    </source>
</evidence>
<evidence type="ECO:0000256" key="1">
    <source>
        <dbReference type="ARBA" id="ARBA00004653"/>
    </source>
</evidence>
<proteinExistence type="predicted"/>
<keyword evidence="2" id="KW-0328">Glycosyltransferase</keyword>
<evidence type="ECO:0000256" key="4">
    <source>
        <dbReference type="ARBA" id="ARBA00022692"/>
    </source>
</evidence>
<evidence type="ECO:0000256" key="5">
    <source>
        <dbReference type="ARBA" id="ARBA00022989"/>
    </source>
</evidence>
<evidence type="ECO:0000259" key="10">
    <source>
        <dbReference type="Pfam" id="PF00535"/>
    </source>
</evidence>
<gene>
    <name evidence="11" type="ORF">HH304_13965</name>
</gene>
<evidence type="ECO:0000256" key="3">
    <source>
        <dbReference type="ARBA" id="ARBA00022679"/>
    </source>
</evidence>
<dbReference type="InterPro" id="IPR001173">
    <property type="entry name" value="Glyco_trans_2-like"/>
</dbReference>
<keyword evidence="3 11" id="KW-0808">Transferase</keyword>
<dbReference type="GO" id="GO:0071555">
    <property type="term" value="P:cell wall organization"/>
    <property type="evidence" value="ECO:0007669"/>
    <property type="project" value="UniProtKB-KW"/>
</dbReference>
<dbReference type="Pfam" id="PF00535">
    <property type="entry name" value="Glycos_transf_2"/>
    <property type="match status" value="1"/>
</dbReference>
<dbReference type="FunFam" id="3.90.550.10:FF:000057">
    <property type="entry name" value="Glycosyltransferase-like protein, family 2"/>
    <property type="match status" value="1"/>
</dbReference>
<accession>A0A848J4S3</accession>
<keyword evidence="12" id="KW-1185">Reference proteome</keyword>
<dbReference type="EMBL" id="JABBNU010000008">
    <property type="protein sequence ID" value="NMM49510.1"/>
    <property type="molecule type" value="Genomic_DNA"/>
</dbReference>